<dbReference type="PANTHER" id="PTHR42971:SF1">
    <property type="entry name" value="TRNA (CYTIDINE(34)-2'-O)-METHYLTRANSFERASE"/>
    <property type="match status" value="1"/>
</dbReference>
<keyword evidence="5 6" id="KW-0819">tRNA processing</keyword>
<comment type="function">
    <text evidence="6">Could methylate the ribose at the nucleotide 34 wobble position in tRNA.</text>
</comment>
<evidence type="ECO:0000256" key="5">
    <source>
        <dbReference type="ARBA" id="ARBA00022694"/>
    </source>
</evidence>
<dbReference type="RefSeq" id="WP_317832089.1">
    <property type="nucleotide sequence ID" value="NZ_CP136920.1"/>
</dbReference>
<dbReference type="Proteomes" id="UP001304300">
    <property type="component" value="Chromosome"/>
</dbReference>
<dbReference type="InterPro" id="IPR016914">
    <property type="entry name" value="TrmL"/>
</dbReference>
<keyword evidence="3 6" id="KW-0808">Transferase</keyword>
<dbReference type="PANTHER" id="PTHR42971">
    <property type="entry name" value="TRNA (CYTIDINE(34)-2'-O)-METHYLTRANSFERASE"/>
    <property type="match status" value="1"/>
</dbReference>
<dbReference type="Pfam" id="PF00588">
    <property type="entry name" value="SpoU_methylase"/>
    <property type="match status" value="1"/>
</dbReference>
<comment type="catalytic activity">
    <reaction evidence="6">
        <text>cytidine(34) in tRNA + S-adenosyl-L-methionine = 2'-O-methylcytidine(34) in tRNA + S-adenosyl-L-homocysteine + H(+)</text>
        <dbReference type="Rhea" id="RHEA:43084"/>
        <dbReference type="Rhea" id="RHEA-COMP:10331"/>
        <dbReference type="Rhea" id="RHEA-COMP:10332"/>
        <dbReference type="ChEBI" id="CHEBI:15378"/>
        <dbReference type="ChEBI" id="CHEBI:57856"/>
        <dbReference type="ChEBI" id="CHEBI:59789"/>
        <dbReference type="ChEBI" id="CHEBI:74495"/>
        <dbReference type="ChEBI" id="CHEBI:82748"/>
        <dbReference type="EC" id="2.1.1.207"/>
    </reaction>
</comment>
<feature type="binding site" evidence="6 7">
    <location>
        <position position="109"/>
    </location>
    <ligand>
        <name>S-adenosyl-L-methionine</name>
        <dbReference type="ChEBI" id="CHEBI:59789"/>
    </ligand>
</feature>
<comment type="similarity">
    <text evidence="6">Belongs to the class IV-like SAM-binding methyltransferase superfamily. RNA methyltransferase TrmH family. TrmL subfamily.</text>
</comment>
<dbReference type="KEGG" id="puo:RZN69_15395"/>
<dbReference type="InterPro" id="IPR001537">
    <property type="entry name" value="SpoU_MeTrfase"/>
</dbReference>
<evidence type="ECO:0000313" key="10">
    <source>
        <dbReference type="Proteomes" id="UP001304300"/>
    </source>
</evidence>
<evidence type="ECO:0000256" key="6">
    <source>
        <dbReference type="HAMAP-Rule" id="MF_01885"/>
    </source>
</evidence>
<accession>A0AAQ3QUQ2</accession>
<keyword evidence="1 6" id="KW-0963">Cytoplasm</keyword>
<dbReference type="GO" id="GO:0003723">
    <property type="term" value="F:RNA binding"/>
    <property type="evidence" value="ECO:0007669"/>
    <property type="project" value="InterPro"/>
</dbReference>
<dbReference type="GO" id="GO:0002130">
    <property type="term" value="P:wobble position ribose methylation"/>
    <property type="evidence" value="ECO:0007669"/>
    <property type="project" value="TreeGrafter"/>
</dbReference>
<dbReference type="AlphaFoldDB" id="A0AAQ3QUQ2"/>
<dbReference type="GO" id="GO:0008175">
    <property type="term" value="F:tRNA methyltransferase activity"/>
    <property type="evidence" value="ECO:0007669"/>
    <property type="project" value="UniProtKB-UniRule"/>
</dbReference>
<protein>
    <recommendedName>
        <fullName evidence="6">Putative tRNA (cytidine(34)-2'-O)-methyltransferase</fullName>
        <ecNumber evidence="6">2.1.1.207</ecNumber>
    </recommendedName>
    <alternativeName>
        <fullName evidence="6">tRNA (cytidine/uridine-2'-O-)-methyltransferase</fullName>
    </alternativeName>
</protein>
<comment type="caution">
    <text evidence="6">Lacks conserved residue(s) required for the propagation of feature annotation.</text>
</comment>
<dbReference type="PIRSF" id="PIRSF029256">
    <property type="entry name" value="SpoU_TrmH_prd"/>
    <property type="match status" value="1"/>
</dbReference>
<evidence type="ECO:0000259" key="8">
    <source>
        <dbReference type="Pfam" id="PF00588"/>
    </source>
</evidence>
<dbReference type="GO" id="GO:0008757">
    <property type="term" value="F:S-adenosylmethionine-dependent methyltransferase activity"/>
    <property type="evidence" value="ECO:0007669"/>
    <property type="project" value="UniProtKB-UniRule"/>
</dbReference>
<name>A0AAQ3QUQ2_9BACT</name>
<dbReference type="EC" id="2.1.1.207" evidence="6"/>
<dbReference type="SUPFAM" id="SSF75217">
    <property type="entry name" value="alpha/beta knot"/>
    <property type="match status" value="1"/>
</dbReference>
<evidence type="ECO:0000256" key="2">
    <source>
        <dbReference type="ARBA" id="ARBA00022603"/>
    </source>
</evidence>
<evidence type="ECO:0000256" key="4">
    <source>
        <dbReference type="ARBA" id="ARBA00022691"/>
    </source>
</evidence>
<dbReference type="GO" id="GO:0005737">
    <property type="term" value="C:cytoplasm"/>
    <property type="evidence" value="ECO:0007669"/>
    <property type="project" value="UniProtKB-SubCell"/>
</dbReference>
<dbReference type="Gene3D" id="3.40.1280.10">
    <property type="match status" value="1"/>
</dbReference>
<comment type="subcellular location">
    <subcellularLocation>
        <location evidence="6">Cytoplasm</location>
    </subcellularLocation>
</comment>
<feature type="binding site" evidence="6 7">
    <location>
        <position position="131"/>
    </location>
    <ligand>
        <name>S-adenosyl-L-methionine</name>
        <dbReference type="ChEBI" id="CHEBI:59789"/>
    </ligand>
</feature>
<comment type="catalytic activity">
    <reaction evidence="6">
        <text>5-carboxymethylaminomethyluridine(34) in tRNA(Leu) + S-adenosyl-L-methionine = 5-carboxymethylaminomethyl-2'-O-methyluridine(34) in tRNA(Leu) + S-adenosyl-L-homocysteine + H(+)</text>
        <dbReference type="Rhea" id="RHEA:43088"/>
        <dbReference type="Rhea" id="RHEA-COMP:10333"/>
        <dbReference type="Rhea" id="RHEA-COMP:10334"/>
        <dbReference type="ChEBI" id="CHEBI:15378"/>
        <dbReference type="ChEBI" id="CHEBI:57856"/>
        <dbReference type="ChEBI" id="CHEBI:59789"/>
        <dbReference type="ChEBI" id="CHEBI:74508"/>
        <dbReference type="ChEBI" id="CHEBI:74511"/>
        <dbReference type="EC" id="2.1.1.207"/>
    </reaction>
</comment>
<dbReference type="CDD" id="cd18094">
    <property type="entry name" value="SpoU-like_TrmL"/>
    <property type="match status" value="1"/>
</dbReference>
<evidence type="ECO:0000256" key="7">
    <source>
        <dbReference type="PIRSR" id="PIRSR029256-1"/>
    </source>
</evidence>
<dbReference type="InterPro" id="IPR029028">
    <property type="entry name" value="Alpha/beta_knot_MTases"/>
</dbReference>
<organism evidence="9 10">
    <name type="scientific">Rubellicoccus peritrichatus</name>
    <dbReference type="NCBI Taxonomy" id="3080537"/>
    <lineage>
        <taxon>Bacteria</taxon>
        <taxon>Pseudomonadati</taxon>
        <taxon>Verrucomicrobiota</taxon>
        <taxon>Opitutia</taxon>
        <taxon>Puniceicoccales</taxon>
        <taxon>Cerasicoccaceae</taxon>
        <taxon>Rubellicoccus</taxon>
    </lineage>
</organism>
<keyword evidence="2 6" id="KW-0489">Methyltransferase</keyword>
<proteinExistence type="inferred from homology"/>
<evidence type="ECO:0000313" key="9">
    <source>
        <dbReference type="EMBL" id="WOO40007.1"/>
    </source>
</evidence>
<sequence>MSEPETKPRLHVVLFRPEIPQNTGSIGRLCAITQCRLHLIHPLGFTITDKHLKRSGMDYWYSLDIHHHASWEAFQESDKKPKRLWLFSTHAPNRHWDATFEAEDGLLFGNEGHGCPQWLHDAFDDHNRLTIPHYNNDLRSLNLATATGIAVYEALRQLD</sequence>
<feature type="domain" description="tRNA/rRNA methyltransferase SpoU type" evidence="8">
    <location>
        <begin position="10"/>
        <end position="152"/>
    </location>
</feature>
<dbReference type="HAMAP" id="MF_01885">
    <property type="entry name" value="tRNA_methyltr_TrmL"/>
    <property type="match status" value="1"/>
</dbReference>
<feature type="binding site" evidence="6 7">
    <location>
        <position position="140"/>
    </location>
    <ligand>
        <name>S-adenosyl-L-methionine</name>
        <dbReference type="ChEBI" id="CHEBI:59789"/>
    </ligand>
</feature>
<gene>
    <name evidence="9" type="ORF">RZN69_15395</name>
</gene>
<dbReference type="EMBL" id="CP136920">
    <property type="protein sequence ID" value="WOO40007.1"/>
    <property type="molecule type" value="Genomic_DNA"/>
</dbReference>
<keyword evidence="10" id="KW-1185">Reference proteome</keyword>
<dbReference type="InterPro" id="IPR029026">
    <property type="entry name" value="tRNA_m1G_MTases_N"/>
</dbReference>
<keyword evidence="4 6" id="KW-0949">S-adenosyl-L-methionine</keyword>
<evidence type="ECO:0000256" key="1">
    <source>
        <dbReference type="ARBA" id="ARBA00022490"/>
    </source>
</evidence>
<reference evidence="9 10" key="1">
    <citation type="submission" date="2023-10" db="EMBL/GenBank/DDBJ databases">
        <title>Rubellicoccus peritrichatus gen. nov., sp. nov., isolated from an algae of coral reef tank.</title>
        <authorList>
            <person name="Luo J."/>
        </authorList>
    </citation>
    <scope>NUCLEOTIDE SEQUENCE [LARGE SCALE GENOMIC DNA]</scope>
    <source>
        <strain evidence="9 10">CR14</strain>
    </source>
</reference>
<evidence type="ECO:0000256" key="3">
    <source>
        <dbReference type="ARBA" id="ARBA00022679"/>
    </source>
</evidence>